<sequence>MNAKRKATLLGALAMTAFYILLIFAPAWGGLITAEQPATAPIAGK</sequence>
<evidence type="ECO:0000313" key="1">
    <source>
        <dbReference type="EMBL" id="ABR80719.1"/>
    </source>
</evidence>
<dbReference type="Proteomes" id="UP000001582">
    <property type="component" value="Chromosome"/>
</dbReference>
<accession>A6V3W5</accession>
<protein>
    <submittedName>
        <fullName evidence="1">Uncharacterized protein</fullName>
    </submittedName>
</protein>
<proteinExistence type="predicted"/>
<dbReference type="KEGG" id="pap:PSPA7_2383"/>
<reference evidence="1 2" key="1">
    <citation type="submission" date="2007-06" db="EMBL/GenBank/DDBJ databases">
        <authorList>
            <person name="Dodson R.J."/>
            <person name="Harkins D."/>
            <person name="Paulsen I.T."/>
        </authorList>
    </citation>
    <scope>NUCLEOTIDE SEQUENCE [LARGE SCALE GENOMIC DNA]</scope>
    <source>
        <strain evidence="1 2">PA7</strain>
    </source>
</reference>
<dbReference type="AlphaFoldDB" id="A6V3W5"/>
<dbReference type="RefSeq" id="WP_003116743.1">
    <property type="nucleotide sequence ID" value="NC_009656.1"/>
</dbReference>
<name>A6V3W5_PSEP7</name>
<dbReference type="HOGENOM" id="CLU_215421_0_0_6"/>
<dbReference type="EMBL" id="CP000744">
    <property type="protein sequence ID" value="ABR80719.1"/>
    <property type="molecule type" value="Genomic_DNA"/>
</dbReference>
<evidence type="ECO:0000313" key="2">
    <source>
        <dbReference type="Proteomes" id="UP000001582"/>
    </source>
</evidence>
<organism evidence="1 2">
    <name type="scientific">Pseudomonas paraeruginosa (strain DSM 24068 / PA7)</name>
    <name type="common">Pseudomonas aeruginosa (strain PA7)</name>
    <dbReference type="NCBI Taxonomy" id="381754"/>
    <lineage>
        <taxon>Bacteria</taxon>
        <taxon>Pseudomonadati</taxon>
        <taxon>Pseudomonadota</taxon>
        <taxon>Gammaproteobacteria</taxon>
        <taxon>Pseudomonadales</taxon>
        <taxon>Pseudomonadaceae</taxon>
        <taxon>Pseudomonas</taxon>
        <taxon>Pseudomonas paraeruginosa</taxon>
    </lineage>
</organism>
<gene>
    <name evidence="1" type="ordered locus">PSPA7_2383</name>
</gene>
<reference evidence="1 2" key="2">
    <citation type="journal article" date="2010" name="PLoS ONE">
        <title>Complete genome sequence of the multiresistant taxonomic outlier Pseudomonas aeruginosa PA7.</title>
        <authorList>
            <person name="Roy P.H."/>
            <person name="Tetu S.G."/>
            <person name="Larouche A."/>
            <person name="Elbourne L."/>
            <person name="Tremblay S."/>
            <person name="Ren Q."/>
            <person name="Dodson R."/>
            <person name="Harkins D."/>
            <person name="Shay R."/>
            <person name="Watkins K."/>
            <person name="Mahamoud Y."/>
            <person name="Paulsen I.T."/>
        </authorList>
    </citation>
    <scope>NUCLEOTIDE SEQUENCE [LARGE SCALE GENOMIC DNA]</scope>
    <source>
        <strain evidence="1 2">PA7</strain>
    </source>
</reference>